<dbReference type="EMBL" id="JBBPEH010000008">
    <property type="protein sequence ID" value="KAK7534877.1"/>
    <property type="molecule type" value="Genomic_DNA"/>
</dbReference>
<dbReference type="RefSeq" id="XP_066653602.1">
    <property type="nucleotide sequence ID" value="XM_066800724.1"/>
</dbReference>
<evidence type="ECO:0000313" key="2">
    <source>
        <dbReference type="Proteomes" id="UP001360953"/>
    </source>
</evidence>
<dbReference type="Proteomes" id="UP001360953">
    <property type="component" value="Unassembled WGS sequence"/>
</dbReference>
<accession>A0ABR1LI36</accession>
<keyword evidence="2" id="KW-1185">Reference proteome</keyword>
<evidence type="ECO:0000313" key="1">
    <source>
        <dbReference type="EMBL" id="KAK7534877.1"/>
    </source>
</evidence>
<name>A0ABR1LI36_9PEZI</name>
<gene>
    <name evidence="1" type="ORF">J3D65DRAFT_629259</name>
</gene>
<protein>
    <submittedName>
        <fullName evidence="1">Uncharacterized protein</fullName>
    </submittedName>
</protein>
<comment type="caution">
    <text evidence="1">The sequence shown here is derived from an EMBL/GenBank/DDBJ whole genome shotgun (WGS) entry which is preliminary data.</text>
</comment>
<dbReference type="GeneID" id="92033630"/>
<proteinExistence type="predicted"/>
<organism evidence="1 2">
    <name type="scientific">Phyllosticta citribraziliensis</name>
    <dbReference type="NCBI Taxonomy" id="989973"/>
    <lineage>
        <taxon>Eukaryota</taxon>
        <taxon>Fungi</taxon>
        <taxon>Dikarya</taxon>
        <taxon>Ascomycota</taxon>
        <taxon>Pezizomycotina</taxon>
        <taxon>Dothideomycetes</taxon>
        <taxon>Dothideomycetes incertae sedis</taxon>
        <taxon>Botryosphaeriales</taxon>
        <taxon>Phyllostictaceae</taxon>
        <taxon>Phyllosticta</taxon>
    </lineage>
</organism>
<reference evidence="1 2" key="1">
    <citation type="submission" date="2024-04" db="EMBL/GenBank/DDBJ databases">
        <title>Phyllosticta paracitricarpa is synonymous to the EU quarantine fungus P. citricarpa based on phylogenomic analyses.</title>
        <authorList>
            <consortium name="Lawrence Berkeley National Laboratory"/>
            <person name="Van ingen-buijs V.A."/>
            <person name="Van westerhoven A.C."/>
            <person name="Haridas S."/>
            <person name="Skiadas P."/>
            <person name="Martin F."/>
            <person name="Groenewald J.Z."/>
            <person name="Crous P.W."/>
            <person name="Seidl M.F."/>
        </authorList>
    </citation>
    <scope>NUCLEOTIDE SEQUENCE [LARGE SCALE GENOMIC DNA]</scope>
    <source>
        <strain evidence="1 2">CPC 17464</strain>
    </source>
</reference>
<sequence length="208" mass="23777">MRWAIMSHCSPPRKNASFNHAPSRSIPCTCSITATQRRENFLSPVITTRSPLETRLWALCVDEKLLLARQMFMLPKHQRHFHQPQHLDGGDALGPVRSLVRLPRSWPWIGTWSAWLNPLPLAPSSWSWTLATNSKVPFFLYFLEALPASMTGEWRLTRAQLGNISPFSWSTRLYQSLTTAAGWTCSACCCTCAVAGSRRRPRRLDRRR</sequence>